<organism evidence="1 2">
    <name type="scientific">Cloeon dipterum</name>
    <dbReference type="NCBI Taxonomy" id="197152"/>
    <lineage>
        <taxon>Eukaryota</taxon>
        <taxon>Metazoa</taxon>
        <taxon>Ecdysozoa</taxon>
        <taxon>Arthropoda</taxon>
        <taxon>Hexapoda</taxon>
        <taxon>Insecta</taxon>
        <taxon>Pterygota</taxon>
        <taxon>Palaeoptera</taxon>
        <taxon>Ephemeroptera</taxon>
        <taxon>Pisciforma</taxon>
        <taxon>Baetidae</taxon>
        <taxon>Cloeon</taxon>
    </lineage>
</organism>
<reference evidence="1 2" key="1">
    <citation type="submission" date="2020-04" db="EMBL/GenBank/DDBJ databases">
        <authorList>
            <person name="Alioto T."/>
            <person name="Alioto T."/>
            <person name="Gomez Garrido J."/>
        </authorList>
    </citation>
    <scope>NUCLEOTIDE SEQUENCE [LARGE SCALE GENOMIC DNA]</scope>
</reference>
<name>A0A8S1DNL5_9INSE</name>
<gene>
    <name evidence="1" type="ORF">CLODIP_2_CD06238</name>
</gene>
<dbReference type="Proteomes" id="UP000494165">
    <property type="component" value="Unassembled WGS sequence"/>
</dbReference>
<dbReference type="SUPFAM" id="SSF158548">
    <property type="entry name" value="FLJ32549 domain-like"/>
    <property type="match status" value="1"/>
</dbReference>
<evidence type="ECO:0000313" key="1">
    <source>
        <dbReference type="EMBL" id="CAB3382645.1"/>
    </source>
</evidence>
<accession>A0A8S1DNL5</accession>
<dbReference type="Pfam" id="PF09404">
    <property type="entry name" value="C12orf66_like"/>
    <property type="match status" value="1"/>
</dbReference>
<dbReference type="InterPro" id="IPR038060">
    <property type="entry name" value="C12orf66-like_central_sf"/>
</dbReference>
<protein>
    <submittedName>
        <fullName evidence="1">Uncharacterized protein</fullName>
    </submittedName>
</protein>
<dbReference type="PANTHER" id="PTHR31581">
    <property type="entry name" value="KICSTOR COMPLEX PROTEIN C12ORF66"/>
    <property type="match status" value="1"/>
</dbReference>
<dbReference type="OrthoDB" id="18134at2759"/>
<evidence type="ECO:0000313" key="2">
    <source>
        <dbReference type="Proteomes" id="UP000494165"/>
    </source>
</evidence>
<proteinExistence type="predicted"/>
<dbReference type="Gene3D" id="1.10.3450.30">
    <property type="match status" value="1"/>
</dbReference>
<dbReference type="AlphaFoldDB" id="A0A8S1DNL5"/>
<sequence>MAMMDREEEFLSNFFNSVSHLSFDKAKECLDRSKDDTFLQSPTWNLLISALSQFAAAEKSYVDLGFFARQKSLFKIKDNSLRSVYEHLRMEIKKIDTVSREVGNKTIAAVASQLEDSLKARIELIEFYELMQGVGCSKPVKFCDLLGSLEHIVERHDLACPHLSLTWLKAAHSLECEVLLHLVRAGAELAEWRFLPSLMLLHGAHTRLVAWETSLGARSSESWRLGSFLTSTRLPLLHQWLVKMKSGLSAKFALLFYNTLLQQTTASDIKALCAKLTPAVDFAQRLQSFQHKSGAAAVCIVFDNHGLPDHEGPGYKIPKLQSTPTRLSPSQVSPSANESQLIEHRFAQVFCIPQTGQHNFVEVTGLILESTSELSSLDKIAIHYNQKEQCSIFMINFDPRLTLAAVFNGKKSDKDTMVTTFLLDMAAQLRGNRLLASLKPGSK</sequence>
<dbReference type="EMBL" id="CADEPI010000278">
    <property type="protein sequence ID" value="CAB3382645.1"/>
    <property type="molecule type" value="Genomic_DNA"/>
</dbReference>
<dbReference type="GO" id="GO:0061462">
    <property type="term" value="P:protein localization to lysosome"/>
    <property type="evidence" value="ECO:0007669"/>
    <property type="project" value="TreeGrafter"/>
</dbReference>
<dbReference type="GO" id="GO:1904262">
    <property type="term" value="P:negative regulation of TORC1 signaling"/>
    <property type="evidence" value="ECO:0007669"/>
    <property type="project" value="TreeGrafter"/>
</dbReference>
<keyword evidence="2" id="KW-1185">Reference proteome</keyword>
<dbReference type="GO" id="GO:0034198">
    <property type="term" value="P:cellular response to amino acid starvation"/>
    <property type="evidence" value="ECO:0007669"/>
    <property type="project" value="TreeGrafter"/>
</dbReference>
<comment type="caution">
    <text evidence="1">The sequence shown here is derived from an EMBL/GenBank/DDBJ whole genome shotgun (WGS) entry which is preliminary data.</text>
</comment>
<dbReference type="GO" id="GO:0042149">
    <property type="term" value="P:cellular response to glucose starvation"/>
    <property type="evidence" value="ECO:0007669"/>
    <property type="project" value="TreeGrafter"/>
</dbReference>
<dbReference type="InterPro" id="IPR018544">
    <property type="entry name" value="KICS_2"/>
</dbReference>
<dbReference type="PANTHER" id="PTHR31581:SF1">
    <property type="entry name" value="KICSTOR SUBUNIT 2"/>
    <property type="match status" value="1"/>
</dbReference>
<dbReference type="SUPFAM" id="SSF160651">
    <property type="entry name" value="FLJ32549 C-terminal domain-like"/>
    <property type="match status" value="1"/>
</dbReference>